<dbReference type="GO" id="GO:0005886">
    <property type="term" value="C:plasma membrane"/>
    <property type="evidence" value="ECO:0007669"/>
    <property type="project" value="UniProtKB-SubCell"/>
</dbReference>
<keyword evidence="5 12" id="KW-0812">Transmembrane</keyword>
<dbReference type="Pfam" id="PF14752">
    <property type="entry name" value="RBP_receptor"/>
    <property type="match status" value="1"/>
</dbReference>
<keyword evidence="4" id="KW-1003">Cell membrane</keyword>
<dbReference type="PANTHER" id="PTHR21444">
    <property type="entry name" value="COILED-COIL DOMAIN-CONTAINING PROTEIN 180"/>
    <property type="match status" value="1"/>
</dbReference>
<keyword evidence="8" id="KW-0683">Retinol-binding</keyword>
<evidence type="ECO:0000256" key="10">
    <source>
        <dbReference type="ARBA" id="ARBA00023170"/>
    </source>
</evidence>
<gene>
    <name evidence="13" type="ORF">DUI87_00215</name>
</gene>
<evidence type="ECO:0000256" key="5">
    <source>
        <dbReference type="ARBA" id="ARBA00022692"/>
    </source>
</evidence>
<evidence type="ECO:0000256" key="4">
    <source>
        <dbReference type="ARBA" id="ARBA00022475"/>
    </source>
</evidence>
<evidence type="ECO:0000256" key="3">
    <source>
        <dbReference type="ARBA" id="ARBA00022448"/>
    </source>
</evidence>
<name>A0A3M0LAZ7_HIRRU</name>
<dbReference type="GO" id="GO:0016918">
    <property type="term" value="F:retinal binding"/>
    <property type="evidence" value="ECO:0007669"/>
    <property type="project" value="UniProtKB-KW"/>
</dbReference>
<evidence type="ECO:0000256" key="7">
    <source>
        <dbReference type="ARBA" id="ARBA00022989"/>
    </source>
</evidence>
<evidence type="ECO:0000256" key="1">
    <source>
        <dbReference type="ARBA" id="ARBA00004651"/>
    </source>
</evidence>
<dbReference type="GO" id="GO:0071939">
    <property type="term" value="P:vitamin A import into cell"/>
    <property type="evidence" value="ECO:0007669"/>
    <property type="project" value="TreeGrafter"/>
</dbReference>
<dbReference type="GO" id="GO:0034632">
    <property type="term" value="F:retinol transmembrane transporter activity"/>
    <property type="evidence" value="ECO:0007669"/>
    <property type="project" value="InterPro"/>
</dbReference>
<evidence type="ECO:0000256" key="2">
    <source>
        <dbReference type="ARBA" id="ARBA00014411"/>
    </source>
</evidence>
<evidence type="ECO:0000313" key="13">
    <source>
        <dbReference type="EMBL" id="RMC22782.1"/>
    </source>
</evidence>
<protein>
    <recommendedName>
        <fullName evidence="2">Receptor for retinol uptake STRA6</fullName>
    </recommendedName>
</protein>
<keyword evidence="6" id="KW-0845">Vitamin A</keyword>
<dbReference type="EMBL" id="QRBI01000030">
    <property type="protein sequence ID" value="RMC22782.1"/>
    <property type="molecule type" value="Genomic_DNA"/>
</dbReference>
<comment type="subcellular location">
    <subcellularLocation>
        <location evidence="1">Cell membrane</location>
        <topology evidence="1">Multi-pass membrane protein</topology>
    </subcellularLocation>
</comment>
<feature type="transmembrane region" description="Helical" evidence="12">
    <location>
        <begin position="125"/>
        <end position="147"/>
    </location>
</feature>
<dbReference type="OrthoDB" id="2376984at2759"/>
<comment type="caution">
    <text evidence="13">The sequence shown here is derived from an EMBL/GenBank/DDBJ whole genome shotgun (WGS) entry which is preliminary data.</text>
</comment>
<feature type="transmembrane region" description="Helical" evidence="12">
    <location>
        <begin position="72"/>
        <end position="105"/>
    </location>
</feature>
<reference evidence="13 14" key="1">
    <citation type="submission" date="2018-07" db="EMBL/GenBank/DDBJ databases">
        <title>A high quality draft genome assembly of the barn swallow (H. rustica rustica).</title>
        <authorList>
            <person name="Formenti G."/>
            <person name="Chiara M."/>
            <person name="Poveda L."/>
            <person name="Francoijs K.-J."/>
            <person name="Bonisoli-Alquati A."/>
            <person name="Canova L."/>
            <person name="Gianfranceschi L."/>
            <person name="Horner D.S."/>
            <person name="Saino N."/>
        </authorList>
    </citation>
    <scope>NUCLEOTIDE SEQUENCE [LARGE SCALE GENOMIC DNA]</scope>
    <source>
        <strain evidence="13">Chelidonia</strain>
        <tissue evidence="13">Blood</tissue>
    </source>
</reference>
<evidence type="ECO:0000256" key="9">
    <source>
        <dbReference type="ARBA" id="ARBA00023136"/>
    </source>
</evidence>
<keyword evidence="7 12" id="KW-1133">Transmembrane helix</keyword>
<evidence type="ECO:0000256" key="11">
    <source>
        <dbReference type="SAM" id="MobiDB-lite"/>
    </source>
</evidence>
<keyword evidence="14" id="KW-1185">Reference proteome</keyword>
<keyword evidence="10" id="KW-0675">Receptor</keyword>
<proteinExistence type="predicted"/>
<dbReference type="STRING" id="333673.A0A3M0LAZ7"/>
<evidence type="ECO:0000256" key="6">
    <source>
        <dbReference type="ARBA" id="ARBA00022893"/>
    </source>
</evidence>
<keyword evidence="9 12" id="KW-0472">Membrane</keyword>
<evidence type="ECO:0000256" key="12">
    <source>
        <dbReference type="SAM" id="Phobius"/>
    </source>
</evidence>
<evidence type="ECO:0000256" key="8">
    <source>
        <dbReference type="ARBA" id="ARBA00023072"/>
    </source>
</evidence>
<dbReference type="PANTHER" id="PTHR21444:SF16">
    <property type="entry name" value="RECEPTOR FOR RETINOL UPTAKE STRA6"/>
    <property type="match status" value="1"/>
</dbReference>
<organism evidence="13 14">
    <name type="scientific">Hirundo rustica rustica</name>
    <dbReference type="NCBI Taxonomy" id="333673"/>
    <lineage>
        <taxon>Eukaryota</taxon>
        <taxon>Metazoa</taxon>
        <taxon>Chordata</taxon>
        <taxon>Craniata</taxon>
        <taxon>Vertebrata</taxon>
        <taxon>Euteleostomi</taxon>
        <taxon>Archelosauria</taxon>
        <taxon>Archosauria</taxon>
        <taxon>Dinosauria</taxon>
        <taxon>Saurischia</taxon>
        <taxon>Theropoda</taxon>
        <taxon>Coelurosauria</taxon>
        <taxon>Aves</taxon>
        <taxon>Neognathae</taxon>
        <taxon>Neoaves</taxon>
        <taxon>Telluraves</taxon>
        <taxon>Australaves</taxon>
        <taxon>Passeriformes</taxon>
        <taxon>Sylvioidea</taxon>
        <taxon>Hirundinidae</taxon>
        <taxon>Hirundo</taxon>
    </lineage>
</organism>
<dbReference type="Proteomes" id="UP000269221">
    <property type="component" value="Unassembled WGS sequence"/>
</dbReference>
<keyword evidence="3" id="KW-0813">Transport</keyword>
<feature type="region of interest" description="Disordered" evidence="11">
    <location>
        <begin position="212"/>
        <end position="237"/>
    </location>
</feature>
<evidence type="ECO:0000313" key="14">
    <source>
        <dbReference type="Proteomes" id="UP000269221"/>
    </source>
</evidence>
<dbReference type="InterPro" id="IPR026612">
    <property type="entry name" value="STRA6-like"/>
</dbReference>
<dbReference type="AlphaFoldDB" id="A0A3M0LAZ7"/>
<dbReference type="GO" id="GO:0019841">
    <property type="term" value="F:retinol binding"/>
    <property type="evidence" value="ECO:0007669"/>
    <property type="project" value="UniProtKB-KW"/>
</dbReference>
<accession>A0A3M0LAZ7</accession>
<sequence>MGRIREDFGRTPHLEDGMGQIPGGFWEDFLTWKMGLGGFQGDFSPTCGALYQGAVLDVFSKAHILRPSREAVVCWIGFSGFQAAFACLQVIFFLGFVAFTFLVVIPLQDGTGSPLFGIIRNMWRALHVVAFLLFPINVLVGLVAGLWRVVISGLHNAVHLCRLDISLLHRRLETLDPGYHTYCQYLRVEVSQCHPLLRAFCILLIQPGRTQPPAPPRDTHLEEGGTIPGAQGEGTLW</sequence>
<dbReference type="GO" id="GO:0038023">
    <property type="term" value="F:signaling receptor activity"/>
    <property type="evidence" value="ECO:0007669"/>
    <property type="project" value="InterPro"/>
</dbReference>